<sequence length="111" mass="12121">PVAVGYLRQPLLDPAAVEALGVAMRRRAEALGYRWGGLYLDHTQPSDQPSQTQAALARRVRRQPEIWTVLVPDHTHHPGLPAAGGPRNVRIATANTPPPTARDPEKEGIVR</sequence>
<feature type="compositionally biased region" description="Basic and acidic residues" evidence="1">
    <location>
        <begin position="102"/>
        <end position="111"/>
    </location>
</feature>
<feature type="non-terminal residue" evidence="2">
    <location>
        <position position="1"/>
    </location>
</feature>
<gene>
    <name evidence="2" type="ORF">DFR74_1401</name>
</gene>
<protein>
    <submittedName>
        <fullName evidence="2">Uncharacterized protein</fullName>
    </submittedName>
</protein>
<keyword evidence="3" id="KW-1185">Reference proteome</keyword>
<dbReference type="EMBL" id="QNRE01000040">
    <property type="protein sequence ID" value="RBO78521.1"/>
    <property type="molecule type" value="Genomic_DNA"/>
</dbReference>
<dbReference type="AlphaFoldDB" id="A0A366CT30"/>
<feature type="region of interest" description="Disordered" evidence="1">
    <location>
        <begin position="72"/>
        <end position="111"/>
    </location>
</feature>
<reference evidence="2 3" key="1">
    <citation type="submission" date="2018-06" db="EMBL/GenBank/DDBJ databases">
        <title>Genomic Encyclopedia of Type Strains, Phase IV (KMG-IV): sequencing the most valuable type-strain genomes for metagenomic binning, comparative biology and taxonomic classification.</title>
        <authorList>
            <person name="Goeker M."/>
        </authorList>
    </citation>
    <scope>NUCLEOTIDE SEQUENCE [LARGE SCALE GENOMIC DNA]</scope>
    <source>
        <strain evidence="2 3">DSM 44599</strain>
    </source>
</reference>
<name>A0A366CT30_9NOCA</name>
<dbReference type="RefSeq" id="WP_170160862.1">
    <property type="nucleotide sequence ID" value="NZ_QNRE01000040.1"/>
</dbReference>
<organism evidence="2 3">
    <name type="scientific">Nocardia puris</name>
    <dbReference type="NCBI Taxonomy" id="208602"/>
    <lineage>
        <taxon>Bacteria</taxon>
        <taxon>Bacillati</taxon>
        <taxon>Actinomycetota</taxon>
        <taxon>Actinomycetes</taxon>
        <taxon>Mycobacteriales</taxon>
        <taxon>Nocardiaceae</taxon>
        <taxon>Nocardia</taxon>
    </lineage>
</organism>
<comment type="caution">
    <text evidence="2">The sequence shown here is derived from an EMBL/GenBank/DDBJ whole genome shotgun (WGS) entry which is preliminary data.</text>
</comment>
<evidence type="ECO:0000256" key="1">
    <source>
        <dbReference type="SAM" id="MobiDB-lite"/>
    </source>
</evidence>
<dbReference type="Proteomes" id="UP000252586">
    <property type="component" value="Unassembled WGS sequence"/>
</dbReference>
<proteinExistence type="predicted"/>
<accession>A0A366CT30</accession>
<evidence type="ECO:0000313" key="3">
    <source>
        <dbReference type="Proteomes" id="UP000252586"/>
    </source>
</evidence>
<evidence type="ECO:0000313" key="2">
    <source>
        <dbReference type="EMBL" id="RBO78521.1"/>
    </source>
</evidence>